<evidence type="ECO:0000313" key="2">
    <source>
        <dbReference type="EMBL" id="KAL3652703.1"/>
    </source>
</evidence>
<dbReference type="EMBL" id="JAVIJP010000005">
    <property type="protein sequence ID" value="KAL3652703.1"/>
    <property type="molecule type" value="Genomic_DNA"/>
</dbReference>
<dbReference type="Proteomes" id="UP001632038">
    <property type="component" value="Unassembled WGS sequence"/>
</dbReference>
<evidence type="ECO:0000256" key="1">
    <source>
        <dbReference type="SAM" id="MobiDB-lite"/>
    </source>
</evidence>
<comment type="caution">
    <text evidence="2">The sequence shown here is derived from an EMBL/GenBank/DDBJ whole genome shotgun (WGS) entry which is preliminary data.</text>
</comment>
<evidence type="ECO:0000313" key="3">
    <source>
        <dbReference type="Proteomes" id="UP001632038"/>
    </source>
</evidence>
<feature type="compositionally biased region" description="Basic and acidic residues" evidence="1">
    <location>
        <begin position="13"/>
        <end position="22"/>
    </location>
</feature>
<organism evidence="2 3">
    <name type="scientific">Castilleja foliolosa</name>
    <dbReference type="NCBI Taxonomy" id="1961234"/>
    <lineage>
        <taxon>Eukaryota</taxon>
        <taxon>Viridiplantae</taxon>
        <taxon>Streptophyta</taxon>
        <taxon>Embryophyta</taxon>
        <taxon>Tracheophyta</taxon>
        <taxon>Spermatophyta</taxon>
        <taxon>Magnoliopsida</taxon>
        <taxon>eudicotyledons</taxon>
        <taxon>Gunneridae</taxon>
        <taxon>Pentapetalae</taxon>
        <taxon>asterids</taxon>
        <taxon>lamiids</taxon>
        <taxon>Lamiales</taxon>
        <taxon>Orobanchaceae</taxon>
        <taxon>Pedicularideae</taxon>
        <taxon>Castillejinae</taxon>
        <taxon>Castilleja</taxon>
    </lineage>
</organism>
<feature type="region of interest" description="Disordered" evidence="1">
    <location>
        <begin position="1"/>
        <end position="40"/>
    </location>
</feature>
<name>A0ABD3EE61_9LAMI</name>
<accession>A0ABD3EE61</accession>
<protein>
    <submittedName>
        <fullName evidence="2">Uncharacterized protein</fullName>
    </submittedName>
</protein>
<reference evidence="3" key="1">
    <citation type="journal article" date="2024" name="IScience">
        <title>Strigolactones Initiate the Formation of Haustorium-like Structures in Castilleja.</title>
        <authorList>
            <person name="Buerger M."/>
            <person name="Peterson D."/>
            <person name="Chory J."/>
        </authorList>
    </citation>
    <scope>NUCLEOTIDE SEQUENCE [LARGE SCALE GENOMIC DNA]</scope>
</reference>
<dbReference type="AlphaFoldDB" id="A0ABD3EE61"/>
<sequence>MDSSLAAILNPSELERDAKLSENRSPNEPSPSASSVNHAQSSIAEKKMGIGIGALQSLTTFFLGSGHQLSFEVLNEFEVLDMDLAIDNPQGGNHGLPRCWVVGRNRPSLMPTNASRVITKIIMNDIHEDGVNWKKVPDTHKEIYFREFKNHFRWNPTDDSEVRNAFMKQAALRYADLMCRFKRDSGNGRPKCVSQAAWVKWLAFWSRPEVSRGCRPR</sequence>
<proteinExistence type="predicted"/>
<gene>
    <name evidence="2" type="ORF">CASFOL_002384</name>
</gene>
<feature type="compositionally biased region" description="Low complexity" evidence="1">
    <location>
        <begin position="23"/>
        <end position="35"/>
    </location>
</feature>
<keyword evidence="3" id="KW-1185">Reference proteome</keyword>